<name>A0A1M7ZDE8_9BACT</name>
<evidence type="ECO:0000259" key="1">
    <source>
        <dbReference type="Pfam" id="PF00144"/>
    </source>
</evidence>
<gene>
    <name evidence="2" type="ORF">SAMN04488108_2342</name>
</gene>
<dbReference type="InterPro" id="IPR001466">
    <property type="entry name" value="Beta-lactam-related"/>
</dbReference>
<evidence type="ECO:0000313" key="2">
    <source>
        <dbReference type="EMBL" id="SHO62829.1"/>
    </source>
</evidence>
<dbReference type="PANTHER" id="PTHR46825">
    <property type="entry name" value="D-ALANYL-D-ALANINE-CARBOXYPEPTIDASE/ENDOPEPTIDASE AMPH"/>
    <property type="match status" value="1"/>
</dbReference>
<accession>A0A1M7ZDE8</accession>
<dbReference type="PANTHER" id="PTHR46825:SF12">
    <property type="entry name" value="PENICILLIN-BINDING PROTEIN 4"/>
    <property type="match status" value="1"/>
</dbReference>
<dbReference type="InterPro" id="IPR050491">
    <property type="entry name" value="AmpC-like"/>
</dbReference>
<dbReference type="Proteomes" id="UP000184609">
    <property type="component" value="Unassembled WGS sequence"/>
</dbReference>
<evidence type="ECO:0000313" key="3">
    <source>
        <dbReference type="Proteomes" id="UP000184609"/>
    </source>
</evidence>
<dbReference type="STRING" id="1073327.SAMN04488108_2342"/>
<dbReference type="OrthoDB" id="9797709at2"/>
<protein>
    <submittedName>
        <fullName evidence="2">CubicO group peptidase, beta-lactamase class C family</fullName>
    </submittedName>
</protein>
<dbReference type="RefSeq" id="WP_073571991.1">
    <property type="nucleotide sequence ID" value="NZ_FRXN01000003.1"/>
</dbReference>
<dbReference type="SUPFAM" id="SSF56601">
    <property type="entry name" value="beta-lactamase/transpeptidase-like"/>
    <property type="match status" value="1"/>
</dbReference>
<dbReference type="AlphaFoldDB" id="A0A1M7ZDE8"/>
<sequence>MKKPAIIIFLSTLIFGACQEKTEINLGDEITQIENGLLTSYRSASDSITHYNIYDRMDYYHVPGVSIAVVENGEIKWAKGYGIADTETGKEVDPTTLFQAGSISKPVAALGALKLMEEGKLDLDQNVNDYLQGYQVAENEFTSEEKVTVRRLLTHSAGTTVHGFPGYSQTDTFPTVIEVLNGDGNTPKVWVDTIPGSIWRYSGGGYTIMEKVVEDISGQALEVFLEEQILKPMGMTNSTYQQPLGEKWQSNASAAYNRQGEIIDGKWHNYPEQAAAGLWTTPTDLAKYCIEIQNIKSGKTDGVLKKETVEAMLTKHLNEWGLGPALSGEGDDLLFRHGGKNAGFSNNLVAFANSGEAVIIMTNADQGVSLMAEILRSVSDFYDWDISNQEVLETIPLPEEHLQEYLGTYLLDEQVPGIGDYFIDVAIVDGKFQVNDPNNGEVNILSALTPDKYFDLTTGNQVNLEKNGDELLIIFDGRFTFHKQKE</sequence>
<reference evidence="3" key="1">
    <citation type="submission" date="2016-12" db="EMBL/GenBank/DDBJ databases">
        <authorList>
            <person name="Varghese N."/>
            <person name="Submissions S."/>
        </authorList>
    </citation>
    <scope>NUCLEOTIDE SEQUENCE [LARGE SCALE GENOMIC DNA]</scope>
    <source>
        <strain evidence="3">DSM 25035</strain>
    </source>
</reference>
<dbReference type="InterPro" id="IPR012338">
    <property type="entry name" value="Beta-lactam/transpept-like"/>
</dbReference>
<organism evidence="2 3">
    <name type="scientific">Algoriphagus zhangzhouensis</name>
    <dbReference type="NCBI Taxonomy" id="1073327"/>
    <lineage>
        <taxon>Bacteria</taxon>
        <taxon>Pseudomonadati</taxon>
        <taxon>Bacteroidota</taxon>
        <taxon>Cytophagia</taxon>
        <taxon>Cytophagales</taxon>
        <taxon>Cyclobacteriaceae</taxon>
        <taxon>Algoriphagus</taxon>
    </lineage>
</organism>
<dbReference type="EMBL" id="FRXN01000003">
    <property type="protein sequence ID" value="SHO62829.1"/>
    <property type="molecule type" value="Genomic_DNA"/>
</dbReference>
<dbReference type="Gene3D" id="3.40.710.10">
    <property type="entry name" value="DD-peptidase/beta-lactamase superfamily"/>
    <property type="match status" value="1"/>
</dbReference>
<keyword evidence="3" id="KW-1185">Reference proteome</keyword>
<feature type="domain" description="Beta-lactamase-related" evidence="1">
    <location>
        <begin position="55"/>
        <end position="368"/>
    </location>
</feature>
<proteinExistence type="predicted"/>
<dbReference type="PROSITE" id="PS51257">
    <property type="entry name" value="PROKAR_LIPOPROTEIN"/>
    <property type="match status" value="1"/>
</dbReference>
<dbReference type="Pfam" id="PF00144">
    <property type="entry name" value="Beta-lactamase"/>
    <property type="match status" value="1"/>
</dbReference>